<dbReference type="Pfam" id="PF08240">
    <property type="entry name" value="ADH_N"/>
    <property type="match status" value="1"/>
</dbReference>
<proteinExistence type="inferred from homology"/>
<organism evidence="7 8">
    <name type="scientific">Hyaloscypha bicolor E</name>
    <dbReference type="NCBI Taxonomy" id="1095630"/>
    <lineage>
        <taxon>Eukaryota</taxon>
        <taxon>Fungi</taxon>
        <taxon>Dikarya</taxon>
        <taxon>Ascomycota</taxon>
        <taxon>Pezizomycotina</taxon>
        <taxon>Leotiomycetes</taxon>
        <taxon>Helotiales</taxon>
        <taxon>Hyaloscyphaceae</taxon>
        <taxon>Hyaloscypha</taxon>
        <taxon>Hyaloscypha bicolor</taxon>
    </lineage>
</organism>
<comment type="similarity">
    <text evidence="5">Belongs to the zinc-containing alcohol dehydrogenase family.</text>
</comment>
<evidence type="ECO:0000256" key="4">
    <source>
        <dbReference type="ARBA" id="ARBA00023002"/>
    </source>
</evidence>
<dbReference type="InterPro" id="IPR013154">
    <property type="entry name" value="ADH-like_N"/>
</dbReference>
<name>A0A2J6TGQ9_9HELO</name>
<dbReference type="InterPro" id="IPR020843">
    <property type="entry name" value="ER"/>
</dbReference>
<keyword evidence="8" id="KW-1185">Reference proteome</keyword>
<dbReference type="SUPFAM" id="SSF51735">
    <property type="entry name" value="NAD(P)-binding Rossmann-fold domains"/>
    <property type="match status" value="1"/>
</dbReference>
<dbReference type="EMBL" id="KZ613783">
    <property type="protein sequence ID" value="PMD62200.1"/>
    <property type="molecule type" value="Genomic_DNA"/>
</dbReference>
<evidence type="ECO:0000256" key="2">
    <source>
        <dbReference type="ARBA" id="ARBA00022723"/>
    </source>
</evidence>
<dbReference type="STRING" id="1095630.A0A2J6TGQ9"/>
<evidence type="ECO:0000259" key="6">
    <source>
        <dbReference type="SMART" id="SM00829"/>
    </source>
</evidence>
<keyword evidence="2 5" id="KW-0479">Metal-binding</keyword>
<dbReference type="PROSITE" id="PS00059">
    <property type="entry name" value="ADH_ZINC"/>
    <property type="match status" value="1"/>
</dbReference>
<evidence type="ECO:0000313" key="7">
    <source>
        <dbReference type="EMBL" id="PMD62200.1"/>
    </source>
</evidence>
<keyword evidence="3 5" id="KW-0862">Zinc</keyword>
<evidence type="ECO:0000256" key="3">
    <source>
        <dbReference type="ARBA" id="ARBA00022833"/>
    </source>
</evidence>
<dbReference type="Pfam" id="PF00107">
    <property type="entry name" value="ADH_zinc_N"/>
    <property type="match status" value="1"/>
</dbReference>
<dbReference type="Proteomes" id="UP000235371">
    <property type="component" value="Unassembled WGS sequence"/>
</dbReference>
<dbReference type="GO" id="GO:0016616">
    <property type="term" value="F:oxidoreductase activity, acting on the CH-OH group of donors, NAD or NADP as acceptor"/>
    <property type="evidence" value="ECO:0007669"/>
    <property type="project" value="InterPro"/>
</dbReference>
<evidence type="ECO:0000313" key="8">
    <source>
        <dbReference type="Proteomes" id="UP000235371"/>
    </source>
</evidence>
<dbReference type="InterPro" id="IPR047109">
    <property type="entry name" value="CAD-like"/>
</dbReference>
<dbReference type="Gene3D" id="3.90.180.10">
    <property type="entry name" value="Medium-chain alcohol dehydrogenases, catalytic domain"/>
    <property type="match status" value="2"/>
</dbReference>
<accession>A0A2J6TGQ9</accession>
<dbReference type="PANTHER" id="PTHR42683">
    <property type="entry name" value="ALDEHYDE REDUCTASE"/>
    <property type="match status" value="1"/>
</dbReference>
<sequence>MSLSFKTWTGTLSGPVVAKTVTGPALTGHQVFVKTTHSGVCGTGVHCHHEEIGMGHEGAGVITQVGPEVTNHKVGDRVAWGWRYGQTGFDQGSFSTGGVWDFRFVYRIPDEMKSEDAAPLLCGGWTVWNDLIGYDLKPTDHVGIVGIGGLGHFAIQFANKMECEVTAFSATESKKADSLTLGAHHFVNTNLPVGERLKVARQLDKLLVCTNVHIPWELFTPILIPSDMASKLSVPHMPFFMKSINNVYSTNGQHDAYDKLLVFMALHNIKPVSEKFPLTGEGIEDALDKLEKGTMRYRRVLLAKA</sequence>
<protein>
    <submittedName>
        <fullName evidence="7">NADP-dependent alcohol dehydrogenase</fullName>
    </submittedName>
</protein>
<feature type="domain" description="Enoyl reductase (ER)" evidence="6">
    <location>
        <begin position="10"/>
        <end position="301"/>
    </location>
</feature>
<comment type="cofactor">
    <cofactor evidence="1 5">
        <name>Zn(2+)</name>
        <dbReference type="ChEBI" id="CHEBI:29105"/>
    </cofactor>
</comment>
<evidence type="ECO:0000256" key="5">
    <source>
        <dbReference type="RuleBase" id="RU361277"/>
    </source>
</evidence>
<dbReference type="InParanoid" id="A0A2J6TGQ9"/>
<dbReference type="RefSeq" id="XP_024739104.1">
    <property type="nucleotide sequence ID" value="XM_024882768.1"/>
</dbReference>
<dbReference type="SUPFAM" id="SSF50129">
    <property type="entry name" value="GroES-like"/>
    <property type="match status" value="1"/>
</dbReference>
<keyword evidence="4" id="KW-0560">Oxidoreductase</keyword>
<gene>
    <name evidence="7" type="ORF">K444DRAFT_627167</name>
</gene>
<dbReference type="Gene3D" id="3.40.50.720">
    <property type="entry name" value="NAD(P)-binding Rossmann-like Domain"/>
    <property type="match status" value="1"/>
</dbReference>
<dbReference type="OrthoDB" id="1879366at2759"/>
<dbReference type="AlphaFoldDB" id="A0A2J6TGQ9"/>
<dbReference type="InterPro" id="IPR011032">
    <property type="entry name" value="GroES-like_sf"/>
</dbReference>
<dbReference type="GO" id="GO:0008270">
    <property type="term" value="F:zinc ion binding"/>
    <property type="evidence" value="ECO:0007669"/>
    <property type="project" value="InterPro"/>
</dbReference>
<dbReference type="GeneID" id="36590845"/>
<evidence type="ECO:0000256" key="1">
    <source>
        <dbReference type="ARBA" id="ARBA00001947"/>
    </source>
</evidence>
<dbReference type="InterPro" id="IPR013149">
    <property type="entry name" value="ADH-like_C"/>
</dbReference>
<dbReference type="InterPro" id="IPR036291">
    <property type="entry name" value="NAD(P)-bd_dom_sf"/>
</dbReference>
<dbReference type="InterPro" id="IPR002328">
    <property type="entry name" value="ADH_Zn_CS"/>
</dbReference>
<dbReference type="SMART" id="SM00829">
    <property type="entry name" value="PKS_ER"/>
    <property type="match status" value="1"/>
</dbReference>
<reference evidence="7 8" key="1">
    <citation type="submission" date="2016-04" db="EMBL/GenBank/DDBJ databases">
        <title>A degradative enzymes factory behind the ericoid mycorrhizal symbiosis.</title>
        <authorList>
            <consortium name="DOE Joint Genome Institute"/>
            <person name="Martino E."/>
            <person name="Morin E."/>
            <person name="Grelet G."/>
            <person name="Kuo A."/>
            <person name="Kohler A."/>
            <person name="Daghino S."/>
            <person name="Barry K."/>
            <person name="Choi C."/>
            <person name="Cichocki N."/>
            <person name="Clum A."/>
            <person name="Copeland A."/>
            <person name="Hainaut M."/>
            <person name="Haridas S."/>
            <person name="Labutti K."/>
            <person name="Lindquist E."/>
            <person name="Lipzen A."/>
            <person name="Khouja H.-R."/>
            <person name="Murat C."/>
            <person name="Ohm R."/>
            <person name="Olson A."/>
            <person name="Spatafora J."/>
            <person name="Veneault-Fourrey C."/>
            <person name="Henrissat B."/>
            <person name="Grigoriev I."/>
            <person name="Martin F."/>
            <person name="Perotto S."/>
        </authorList>
    </citation>
    <scope>NUCLEOTIDE SEQUENCE [LARGE SCALE GENOMIC DNA]</scope>
    <source>
        <strain evidence="7 8">E</strain>
    </source>
</reference>